<gene>
    <name evidence="1" type="ORF">M2280_005226</name>
</gene>
<comment type="caution">
    <text evidence="1">The sequence shown here is derived from an EMBL/GenBank/DDBJ whole genome shotgun (WGS) entry which is preliminary data.</text>
</comment>
<dbReference type="RefSeq" id="WP_280763227.1">
    <property type="nucleotide sequence ID" value="NZ_JARXVC010000017.1"/>
</dbReference>
<reference evidence="1 2" key="1">
    <citation type="submission" date="2023-04" db="EMBL/GenBank/DDBJ databases">
        <title>Forest soil microbial communities from Buena Vista Peninsula, Colon Province, Panama.</title>
        <authorList>
            <person name="Bouskill N."/>
        </authorList>
    </citation>
    <scope>NUCLEOTIDE SEQUENCE [LARGE SCALE GENOMIC DNA]</scope>
    <source>
        <strain evidence="1 2">CFH S0262</strain>
    </source>
</reference>
<evidence type="ECO:0008006" key="3">
    <source>
        <dbReference type="Google" id="ProtNLM"/>
    </source>
</evidence>
<evidence type="ECO:0000313" key="2">
    <source>
        <dbReference type="Proteomes" id="UP001160334"/>
    </source>
</evidence>
<evidence type="ECO:0000313" key="1">
    <source>
        <dbReference type="EMBL" id="MDH6283975.1"/>
    </source>
</evidence>
<protein>
    <recommendedName>
        <fullName evidence="3">IrrE N-terminal-like domain-containing protein</fullName>
    </recommendedName>
</protein>
<dbReference type="Proteomes" id="UP001160334">
    <property type="component" value="Unassembled WGS sequence"/>
</dbReference>
<dbReference type="EMBL" id="JARXVC010000017">
    <property type="protein sequence ID" value="MDH6283975.1"/>
    <property type="molecule type" value="Genomic_DNA"/>
</dbReference>
<proteinExistence type="predicted"/>
<accession>A0ABT6MIB4</accession>
<name>A0ABT6MIB4_9NOCA</name>
<organism evidence="1 2">
    <name type="scientific">Prescottella agglutinans</name>
    <dbReference type="NCBI Taxonomy" id="1644129"/>
    <lineage>
        <taxon>Bacteria</taxon>
        <taxon>Bacillati</taxon>
        <taxon>Actinomycetota</taxon>
        <taxon>Actinomycetes</taxon>
        <taxon>Mycobacteriales</taxon>
        <taxon>Nocardiaceae</taxon>
        <taxon>Prescottella</taxon>
    </lineage>
</organism>
<keyword evidence="2" id="KW-1185">Reference proteome</keyword>
<sequence>MIWGKWRSKDAAHRILDRLELPTPWNSHTLAEQIAELRERPITLAAVPSEAMSGKKCGLWINTEAKDYLLYPINAPQWFEDLVICHELSHILFRHDLQVQDGGDLNTDLSAPPGIDLAGLTTWLPDLEQDAVKSLLGRSCFTSRLEFEAEYLATQIVDRGRGDDPDSRRDRMFRTFLGD</sequence>